<evidence type="ECO:0000313" key="3">
    <source>
        <dbReference type="RefSeq" id="XP_010451902.1"/>
    </source>
</evidence>
<evidence type="ECO:0000313" key="2">
    <source>
        <dbReference type="Proteomes" id="UP000694864"/>
    </source>
</evidence>
<dbReference type="PANTHER" id="PTHR31286">
    <property type="entry name" value="GLYCINE-RICH CELL WALL STRUCTURAL PROTEIN 1.8-LIKE"/>
    <property type="match status" value="1"/>
</dbReference>
<accession>A0ABM0V6Z3</accession>
<keyword evidence="2" id="KW-1185">Reference proteome</keyword>
<dbReference type="PANTHER" id="PTHR31286:SF55">
    <property type="entry name" value="DUF4283 DOMAIN-CONTAINING PROTEIN"/>
    <property type="match status" value="1"/>
</dbReference>
<feature type="region of interest" description="Disordered" evidence="1">
    <location>
        <begin position="128"/>
        <end position="173"/>
    </location>
</feature>
<feature type="region of interest" description="Disordered" evidence="1">
    <location>
        <begin position="213"/>
        <end position="250"/>
    </location>
</feature>
<dbReference type="InterPro" id="IPR040256">
    <property type="entry name" value="At4g02000-like"/>
</dbReference>
<proteinExistence type="predicted"/>
<dbReference type="Gene3D" id="3.60.10.10">
    <property type="entry name" value="Endonuclease/exonuclease/phosphatase"/>
    <property type="match status" value="1"/>
</dbReference>
<protein>
    <submittedName>
        <fullName evidence="3">Uncharacterized protein LOC104734094</fullName>
    </submittedName>
</protein>
<dbReference type="SUPFAM" id="SSF56219">
    <property type="entry name" value="DNase I-like"/>
    <property type="match status" value="1"/>
</dbReference>
<feature type="compositionally biased region" description="Basic and acidic residues" evidence="1">
    <location>
        <begin position="138"/>
        <end position="148"/>
    </location>
</feature>
<reference evidence="2" key="1">
    <citation type="journal article" date="2014" name="Nat. Commun.">
        <title>The emerging biofuel crop Camelina sativa retains a highly undifferentiated hexaploid genome structure.</title>
        <authorList>
            <person name="Kagale S."/>
            <person name="Koh C."/>
            <person name="Nixon J."/>
            <person name="Bollina V."/>
            <person name="Clarke W.E."/>
            <person name="Tuteja R."/>
            <person name="Spillane C."/>
            <person name="Robinson S.J."/>
            <person name="Links M.G."/>
            <person name="Clarke C."/>
            <person name="Higgins E.E."/>
            <person name="Huebert T."/>
            <person name="Sharpe A.G."/>
            <person name="Parkin I.A."/>
        </authorList>
    </citation>
    <scope>NUCLEOTIDE SEQUENCE [LARGE SCALE GENOMIC DNA]</scope>
    <source>
        <strain evidence="2">cv. DH55</strain>
    </source>
</reference>
<evidence type="ECO:0000256" key="1">
    <source>
        <dbReference type="SAM" id="MobiDB-lite"/>
    </source>
</evidence>
<organism evidence="2 3">
    <name type="scientific">Camelina sativa</name>
    <name type="common">False flax</name>
    <name type="synonym">Myagrum sativum</name>
    <dbReference type="NCBI Taxonomy" id="90675"/>
    <lineage>
        <taxon>Eukaryota</taxon>
        <taxon>Viridiplantae</taxon>
        <taxon>Streptophyta</taxon>
        <taxon>Embryophyta</taxon>
        <taxon>Tracheophyta</taxon>
        <taxon>Spermatophyta</taxon>
        <taxon>Magnoliopsida</taxon>
        <taxon>eudicotyledons</taxon>
        <taxon>Gunneridae</taxon>
        <taxon>Pentapetalae</taxon>
        <taxon>rosids</taxon>
        <taxon>malvids</taxon>
        <taxon>Brassicales</taxon>
        <taxon>Brassicaceae</taxon>
        <taxon>Camelineae</taxon>
        <taxon>Camelina</taxon>
    </lineage>
</organism>
<dbReference type="Proteomes" id="UP000694864">
    <property type="component" value="Chromosome 12"/>
</dbReference>
<reference evidence="3" key="2">
    <citation type="submission" date="2025-08" db="UniProtKB">
        <authorList>
            <consortium name="RefSeq"/>
        </authorList>
    </citation>
    <scope>IDENTIFICATION</scope>
    <source>
        <tissue evidence="3">Leaf</tissue>
    </source>
</reference>
<gene>
    <name evidence="3" type="primary">LOC104734094</name>
</gene>
<dbReference type="InterPro" id="IPR036691">
    <property type="entry name" value="Endo/exonu/phosph_ase_sf"/>
</dbReference>
<name>A0ABM0V6Z3_CAMSA</name>
<sequence>MFVAKWEPGVIPKKPELSSAPIWLELRNVPLQFFNEEGLEHVAVMVGEPKCLHPSTANKTNLEVAKVFTVIYPRKPLPEVVNVQFPSGEIVRILVSSPWMPPVCSHCKGIEHTLKRCPTAPITCSPCKSTTHSQETCPRLKEHKEQNVNRRKQKKHPQTLLDQGRSAPAKATKMAYVRVSSQVAPAKPTSAPSQAEKAPIPVLNPPLEIGESSGLSIHCKASNPPTTEDPLSEAEPDSSDTLSSERGDETGDEFVDDFQVALSKRQHKVQRDLGKIWVLWDPSVQVVVVSKSLQMVTCEVLLPEAKDMIIVSIIYASNEETQRKELWAELVSLANSPMVENKPWIALGDFNQVLNPDEHSNPPTLNVDKRTRDLRDSLVEADL</sequence>
<dbReference type="GeneID" id="104734094"/>
<dbReference type="RefSeq" id="XP_010451902.1">
    <property type="nucleotide sequence ID" value="XM_010453600.1"/>
</dbReference>